<dbReference type="PROSITE" id="PS51257">
    <property type="entry name" value="PROKAR_LIPOPROTEIN"/>
    <property type="match status" value="1"/>
</dbReference>
<feature type="chain" id="PRO_5030057956" evidence="1">
    <location>
        <begin position="21"/>
        <end position="113"/>
    </location>
</feature>
<protein>
    <submittedName>
        <fullName evidence="2">Uncharacterized protein</fullName>
    </submittedName>
</protein>
<evidence type="ECO:0000256" key="1">
    <source>
        <dbReference type="SAM" id="SignalP"/>
    </source>
</evidence>
<sequence>MLKFGSLVLVATAFVFVACSGGTPKCSDEITKNLVIDIAKDELTSQGMSYLIPLLKFEVDTIRTTKYDKNIDRYECAANFIMTGENDTSTLPITYTVESTDKKDEFYVNVYGF</sequence>
<dbReference type="KEGG" id="ask:EI285_00545"/>
<dbReference type="EMBL" id="QEYI01000001">
    <property type="protein sequence ID" value="PWE23526.1"/>
    <property type="molecule type" value="Genomic_DNA"/>
</dbReference>
<reference evidence="2 3" key="1">
    <citation type="submission" date="2018-05" db="EMBL/GenBank/DDBJ databases">
        <title>Antimicrobial susceptibility testing and genomic analysis of Arcobacter skirrowii strains and one Arcobacter butzleri isolated from German poultry farms.</title>
        <authorList>
            <person name="Haenel I."/>
            <person name="Hotzel H."/>
            <person name="Tomaso H."/>
            <person name="Busch A."/>
        </authorList>
    </citation>
    <scope>NUCLEOTIDE SEQUENCE [LARGE SCALE GENOMIC DNA]</scope>
    <source>
        <strain evidence="3">v</strain>
    </source>
</reference>
<gene>
    <name evidence="2" type="ORF">DF188_02295</name>
</gene>
<dbReference type="STRING" id="28200.GCA_001572935_01636"/>
<accession>A0A2U2C3C3</accession>
<keyword evidence="1" id="KW-0732">Signal</keyword>
<organism evidence="2 3">
    <name type="scientific">Aliarcobacter skirrowii</name>
    <dbReference type="NCBI Taxonomy" id="28200"/>
    <lineage>
        <taxon>Bacteria</taxon>
        <taxon>Pseudomonadati</taxon>
        <taxon>Campylobacterota</taxon>
        <taxon>Epsilonproteobacteria</taxon>
        <taxon>Campylobacterales</taxon>
        <taxon>Arcobacteraceae</taxon>
        <taxon>Aliarcobacter</taxon>
    </lineage>
</organism>
<feature type="signal peptide" evidence="1">
    <location>
        <begin position="1"/>
        <end position="20"/>
    </location>
</feature>
<dbReference type="Proteomes" id="UP000245014">
    <property type="component" value="Unassembled WGS sequence"/>
</dbReference>
<name>A0A2U2C3C3_9BACT</name>
<dbReference type="AlphaFoldDB" id="A0A2U2C3C3"/>
<evidence type="ECO:0000313" key="3">
    <source>
        <dbReference type="Proteomes" id="UP000245014"/>
    </source>
</evidence>
<dbReference type="GeneID" id="61749872"/>
<dbReference type="RefSeq" id="WP_066160336.1">
    <property type="nucleotide sequence ID" value="NZ_CP034309.1"/>
</dbReference>
<proteinExistence type="predicted"/>
<evidence type="ECO:0000313" key="2">
    <source>
        <dbReference type="EMBL" id="PWE23526.1"/>
    </source>
</evidence>
<comment type="caution">
    <text evidence="2">The sequence shown here is derived from an EMBL/GenBank/DDBJ whole genome shotgun (WGS) entry which is preliminary data.</text>
</comment>